<dbReference type="STRING" id="1670800.BSQ44_20975"/>
<sequence length="161" mass="17186">MADPARDSTARPRRYEALGILMTFHAFPAEVSDKYCLVECVVPPGLGAPPNSHAGETETFFIMDGELEFMVEGKAIRGRAGESVRVPDGAVHAFSAVGPAPARVLIVNAPGHMHEGFFTELGAQVTDDRTQPAPMDGPPDVARVVQVAEKWGMTIMTPAEA</sequence>
<dbReference type="OrthoDB" id="9798709at2"/>
<dbReference type="PANTHER" id="PTHR36440:SF1">
    <property type="entry name" value="PUTATIVE (AFU_ORTHOLOGUE AFUA_8G07350)-RELATED"/>
    <property type="match status" value="1"/>
</dbReference>
<dbReference type="PANTHER" id="PTHR36440">
    <property type="entry name" value="PUTATIVE (AFU_ORTHOLOGUE AFUA_8G07350)-RELATED"/>
    <property type="match status" value="1"/>
</dbReference>
<dbReference type="SUPFAM" id="SSF51182">
    <property type="entry name" value="RmlC-like cupins"/>
    <property type="match status" value="1"/>
</dbReference>
<evidence type="ECO:0000313" key="2">
    <source>
        <dbReference type="EMBL" id="APH73570.1"/>
    </source>
</evidence>
<dbReference type="InterPro" id="IPR013096">
    <property type="entry name" value="Cupin_2"/>
</dbReference>
<evidence type="ECO:0000313" key="3">
    <source>
        <dbReference type="Proteomes" id="UP000182840"/>
    </source>
</evidence>
<gene>
    <name evidence="2" type="ORF">BSQ44_20975</name>
</gene>
<dbReference type="InterPro" id="IPR011051">
    <property type="entry name" value="RmlC_Cupin_sf"/>
</dbReference>
<dbReference type="Pfam" id="PF07883">
    <property type="entry name" value="Cupin_2"/>
    <property type="match status" value="1"/>
</dbReference>
<dbReference type="Gene3D" id="2.60.120.10">
    <property type="entry name" value="Jelly Rolls"/>
    <property type="match status" value="1"/>
</dbReference>
<keyword evidence="3" id="KW-1185">Reference proteome</keyword>
<dbReference type="RefSeq" id="WP_072607037.1">
    <property type="nucleotide sequence ID" value="NZ_CP018171.1"/>
</dbReference>
<dbReference type="Proteomes" id="UP000182840">
    <property type="component" value="Chromosome"/>
</dbReference>
<protein>
    <submittedName>
        <fullName evidence="2">Cupin</fullName>
    </submittedName>
</protein>
<dbReference type="EMBL" id="CP018171">
    <property type="protein sequence ID" value="APH73570.1"/>
    <property type="molecule type" value="Genomic_DNA"/>
</dbReference>
<proteinExistence type="predicted"/>
<dbReference type="InterPro" id="IPR053146">
    <property type="entry name" value="QDO-like"/>
</dbReference>
<name>A0A1L3SW11_9HYPH</name>
<dbReference type="InterPro" id="IPR014710">
    <property type="entry name" value="RmlC-like_jellyroll"/>
</dbReference>
<accession>A0A1L3SW11</accession>
<dbReference type="AlphaFoldDB" id="A0A1L3SW11"/>
<dbReference type="KEGG" id="meso:BSQ44_20975"/>
<reference evidence="3" key="1">
    <citation type="submission" date="2016-11" db="EMBL/GenBank/DDBJ databases">
        <title>Mesorhizobium oceanicum sp. nov., isolated from deep seawater in South China Sea.</title>
        <authorList>
            <person name="Fu G.-Y."/>
        </authorList>
    </citation>
    <scope>NUCLEOTIDE SEQUENCE [LARGE SCALE GENOMIC DNA]</scope>
    <source>
        <strain evidence="3">B7</strain>
    </source>
</reference>
<evidence type="ECO:0000259" key="1">
    <source>
        <dbReference type="Pfam" id="PF07883"/>
    </source>
</evidence>
<feature type="domain" description="Cupin type-2" evidence="1">
    <location>
        <begin position="40"/>
        <end position="107"/>
    </location>
</feature>
<organism evidence="2 3">
    <name type="scientific">Aquibium oceanicum</name>
    <dbReference type="NCBI Taxonomy" id="1670800"/>
    <lineage>
        <taxon>Bacteria</taxon>
        <taxon>Pseudomonadati</taxon>
        <taxon>Pseudomonadota</taxon>
        <taxon>Alphaproteobacteria</taxon>
        <taxon>Hyphomicrobiales</taxon>
        <taxon>Phyllobacteriaceae</taxon>
        <taxon>Aquibium</taxon>
    </lineage>
</organism>